<dbReference type="Proteomes" id="UP000288216">
    <property type="component" value="Unassembled WGS sequence"/>
</dbReference>
<comment type="caution">
    <text evidence="1">The sequence shown here is derived from an EMBL/GenBank/DDBJ whole genome shotgun (WGS) entry which is preliminary data.</text>
</comment>
<organism evidence="1 2">
    <name type="scientific">Scyliorhinus torazame</name>
    <name type="common">Cloudy catshark</name>
    <name type="synonym">Catulus torazame</name>
    <dbReference type="NCBI Taxonomy" id="75743"/>
    <lineage>
        <taxon>Eukaryota</taxon>
        <taxon>Metazoa</taxon>
        <taxon>Chordata</taxon>
        <taxon>Craniata</taxon>
        <taxon>Vertebrata</taxon>
        <taxon>Chondrichthyes</taxon>
        <taxon>Elasmobranchii</taxon>
        <taxon>Galeomorphii</taxon>
        <taxon>Galeoidea</taxon>
        <taxon>Carcharhiniformes</taxon>
        <taxon>Scyliorhinidae</taxon>
        <taxon>Scyliorhinus</taxon>
    </lineage>
</organism>
<dbReference type="EMBL" id="BFAA01007926">
    <property type="protein sequence ID" value="GCB63445.1"/>
    <property type="molecule type" value="Genomic_DNA"/>
</dbReference>
<name>A0A401NRE5_SCYTO</name>
<gene>
    <name evidence="1" type="ORF">scyTo_0014624</name>
</gene>
<evidence type="ECO:0000313" key="2">
    <source>
        <dbReference type="Proteomes" id="UP000288216"/>
    </source>
</evidence>
<sequence length="69" mass="7962">MGYSPLVQILDLLNGNCCCQYRCWKTPFVILHSSQAMDLPLILQVAFSYYHFLVVFGFPGETLTPERIY</sequence>
<dbReference type="AlphaFoldDB" id="A0A401NRE5"/>
<accession>A0A401NRE5</accession>
<protein>
    <submittedName>
        <fullName evidence="1">Uncharacterized protein</fullName>
    </submittedName>
</protein>
<keyword evidence="2" id="KW-1185">Reference proteome</keyword>
<proteinExistence type="predicted"/>
<reference evidence="1 2" key="1">
    <citation type="journal article" date="2018" name="Nat. Ecol. Evol.">
        <title>Shark genomes provide insights into elasmobranch evolution and the origin of vertebrates.</title>
        <authorList>
            <person name="Hara Y"/>
            <person name="Yamaguchi K"/>
            <person name="Onimaru K"/>
            <person name="Kadota M"/>
            <person name="Koyanagi M"/>
            <person name="Keeley SD"/>
            <person name="Tatsumi K"/>
            <person name="Tanaka K"/>
            <person name="Motone F"/>
            <person name="Kageyama Y"/>
            <person name="Nozu R"/>
            <person name="Adachi N"/>
            <person name="Nishimura O"/>
            <person name="Nakagawa R"/>
            <person name="Tanegashima C"/>
            <person name="Kiyatake I"/>
            <person name="Matsumoto R"/>
            <person name="Murakumo K"/>
            <person name="Nishida K"/>
            <person name="Terakita A"/>
            <person name="Kuratani S"/>
            <person name="Sato K"/>
            <person name="Hyodo S Kuraku.S."/>
        </authorList>
    </citation>
    <scope>NUCLEOTIDE SEQUENCE [LARGE SCALE GENOMIC DNA]</scope>
</reference>
<evidence type="ECO:0000313" key="1">
    <source>
        <dbReference type="EMBL" id="GCB63445.1"/>
    </source>
</evidence>